<dbReference type="PATRIC" id="fig|932677.3.peg.500"/>
<dbReference type="KEGG" id="paj:PAJ_0430"/>
<dbReference type="NCBIfam" id="TIGR00099">
    <property type="entry name" value="Cof-subfamily"/>
    <property type="match status" value="1"/>
</dbReference>
<evidence type="ECO:0000256" key="2">
    <source>
        <dbReference type="ARBA" id="ARBA00022801"/>
    </source>
</evidence>
<dbReference type="eggNOG" id="COG0561">
    <property type="taxonomic scope" value="Bacteria"/>
</dbReference>
<accession>A0A0H3L1B1</accession>
<dbReference type="InterPro" id="IPR036412">
    <property type="entry name" value="HAD-like_sf"/>
</dbReference>
<keyword evidence="1" id="KW-0479">Metal-binding</keyword>
<name>A0A0H3L1B1_PANAA</name>
<dbReference type="GO" id="GO:0005829">
    <property type="term" value="C:cytosol"/>
    <property type="evidence" value="ECO:0007669"/>
    <property type="project" value="TreeGrafter"/>
</dbReference>
<proteinExistence type="predicted"/>
<dbReference type="Proteomes" id="UP000006690">
    <property type="component" value="Chromosome"/>
</dbReference>
<dbReference type="SFLD" id="SFLDS00003">
    <property type="entry name" value="Haloacid_Dehalogenase"/>
    <property type="match status" value="1"/>
</dbReference>
<dbReference type="Gene3D" id="3.40.50.1000">
    <property type="entry name" value="HAD superfamily/HAD-like"/>
    <property type="match status" value="1"/>
</dbReference>
<dbReference type="PANTHER" id="PTHR10000">
    <property type="entry name" value="PHOSPHOSERINE PHOSPHATASE"/>
    <property type="match status" value="1"/>
</dbReference>
<dbReference type="SFLD" id="SFLDG01144">
    <property type="entry name" value="C2.B.4:_PGP_Like"/>
    <property type="match status" value="1"/>
</dbReference>
<reference evidence="4" key="1">
    <citation type="journal article" date="2012" name="Appl. Microbiol. Biotechnol.">
        <title>The complete genome sequence of Pantoea ananatis AJ13355, an organism with great biotechnological potential.</title>
        <authorList>
            <person name="Hara Y."/>
            <person name="Kadotani N."/>
            <person name="Izui H."/>
            <person name="Katashkina J.I."/>
            <person name="Kuvaeva T.M."/>
            <person name="Andreeva I.G."/>
            <person name="Golubeva L.I."/>
            <person name="Malko D.B."/>
            <person name="Makeev V.J."/>
            <person name="Mashko S.V."/>
            <person name="Kozlov Y.I."/>
        </authorList>
    </citation>
    <scope>NUCLEOTIDE SEQUENCE [LARGE SCALE GENOMIC DNA]</scope>
    <source>
        <strain evidence="4">AJ13355</strain>
    </source>
</reference>
<sequence>MTTVKMVAVDMDGTFLDDKKQYNRARFLACYHQLTQRHIKFVVASGNQYHQLRSFFPEIASEIAFVAENGALIIDRDEELFCGAFSRNDIDAVLDTLENGHYPDLRYLLCGHESAYYFEGMDEKWLVKMRHYCHRLRPIRSLDEVADDRILKFALNLSDEYVEPLMADIQRLHEGSAAAATSSGHGSVDLIVPGQHKANGLNLLAQRWGISHDRVLAFGDGGNDLEMLQQSGFSFAMSNAPQRVKDAARFLAPANNDEGVLQVIEQMLAGETPFGGAEQGECAG</sequence>
<protein>
    <submittedName>
        <fullName evidence="3">Phosphatase YbjI</fullName>
    </submittedName>
</protein>
<dbReference type="AlphaFoldDB" id="A0A0H3L1B1"/>
<dbReference type="InterPro" id="IPR023214">
    <property type="entry name" value="HAD_sf"/>
</dbReference>
<evidence type="ECO:0000256" key="1">
    <source>
        <dbReference type="ARBA" id="ARBA00022723"/>
    </source>
</evidence>
<dbReference type="SFLD" id="SFLDG01140">
    <property type="entry name" value="C2.B:_Phosphomannomutase_and_P"/>
    <property type="match status" value="1"/>
</dbReference>
<dbReference type="GO" id="GO:0000287">
    <property type="term" value="F:magnesium ion binding"/>
    <property type="evidence" value="ECO:0007669"/>
    <property type="project" value="TreeGrafter"/>
</dbReference>
<evidence type="ECO:0000313" key="4">
    <source>
        <dbReference type="Proteomes" id="UP000006690"/>
    </source>
</evidence>
<dbReference type="InterPro" id="IPR000150">
    <property type="entry name" value="Cof"/>
</dbReference>
<organism evidence="3 4">
    <name type="scientific">Pantoea ananatis (strain AJ13355)</name>
    <dbReference type="NCBI Taxonomy" id="932677"/>
    <lineage>
        <taxon>Bacteria</taxon>
        <taxon>Pseudomonadati</taxon>
        <taxon>Pseudomonadota</taxon>
        <taxon>Gammaproteobacteria</taxon>
        <taxon>Enterobacterales</taxon>
        <taxon>Erwiniaceae</taxon>
        <taxon>Pantoea</taxon>
    </lineage>
</organism>
<dbReference type="EMBL" id="AP012032">
    <property type="protein sequence ID" value="BAK10510.1"/>
    <property type="molecule type" value="Genomic_DNA"/>
</dbReference>
<dbReference type="HOGENOM" id="CLU_044146_5_0_6"/>
<dbReference type="Pfam" id="PF08282">
    <property type="entry name" value="Hydrolase_3"/>
    <property type="match status" value="1"/>
</dbReference>
<dbReference type="Gene3D" id="3.30.1240.10">
    <property type="match status" value="1"/>
</dbReference>
<dbReference type="OrthoDB" id="3180855at2"/>
<evidence type="ECO:0000313" key="3">
    <source>
        <dbReference type="EMBL" id="BAK10510.1"/>
    </source>
</evidence>
<keyword evidence="2" id="KW-0378">Hydrolase</keyword>
<dbReference type="PANTHER" id="PTHR10000:SF53">
    <property type="entry name" value="5-AMINO-6-(5-PHOSPHO-D-RIBITYLAMINO)URACIL PHOSPHATASE YBJI-RELATED"/>
    <property type="match status" value="1"/>
</dbReference>
<dbReference type="InterPro" id="IPR006379">
    <property type="entry name" value="HAD-SF_hydro_IIB"/>
</dbReference>
<dbReference type="GO" id="GO:0016791">
    <property type="term" value="F:phosphatase activity"/>
    <property type="evidence" value="ECO:0007669"/>
    <property type="project" value="TreeGrafter"/>
</dbReference>
<dbReference type="NCBIfam" id="TIGR01484">
    <property type="entry name" value="HAD-SF-IIB"/>
    <property type="match status" value="1"/>
</dbReference>
<gene>
    <name evidence="3" type="primary">ybjI</name>
    <name evidence="3" type="ordered locus">PAJ_0430</name>
</gene>
<dbReference type="SUPFAM" id="SSF56784">
    <property type="entry name" value="HAD-like"/>
    <property type="match status" value="1"/>
</dbReference>
<dbReference type="RefSeq" id="WP_014593158.1">
    <property type="nucleotide sequence ID" value="NC_017531.2"/>
</dbReference>
<dbReference type="CDD" id="cd07518">
    <property type="entry name" value="HAD_YbiV-Like"/>
    <property type="match status" value="1"/>
</dbReference>